<protein>
    <submittedName>
        <fullName evidence="5">DUF11 domain-containing protein</fullName>
    </submittedName>
</protein>
<evidence type="ECO:0000256" key="1">
    <source>
        <dbReference type="SAM" id="MobiDB-lite"/>
    </source>
</evidence>
<evidence type="ECO:0000313" key="6">
    <source>
        <dbReference type="Proteomes" id="UP001064632"/>
    </source>
</evidence>
<proteinExistence type="predicted"/>
<accession>A0ABY6B995</accession>
<name>A0ABY6B995_9GAMM</name>
<feature type="domain" description="DUF7933" evidence="4">
    <location>
        <begin position="773"/>
        <end position="898"/>
    </location>
</feature>
<feature type="domain" description="DUF11" evidence="2">
    <location>
        <begin position="1551"/>
        <end position="1668"/>
    </location>
</feature>
<feature type="compositionally biased region" description="Low complexity" evidence="1">
    <location>
        <begin position="1793"/>
        <end position="1813"/>
    </location>
</feature>
<feature type="domain" description="DUF11" evidence="2">
    <location>
        <begin position="2083"/>
        <end position="2207"/>
    </location>
</feature>
<dbReference type="Proteomes" id="UP001064632">
    <property type="component" value="Chromosome"/>
</dbReference>
<gene>
    <name evidence="5" type="ORF">N4264_16585</name>
</gene>
<keyword evidence="6" id="KW-1185">Reference proteome</keyword>
<feature type="domain" description="DUF11" evidence="2">
    <location>
        <begin position="1281"/>
        <end position="1390"/>
    </location>
</feature>
<dbReference type="InterPro" id="IPR055354">
    <property type="entry name" value="DUF7507"/>
</dbReference>
<dbReference type="Pfam" id="PF25564">
    <property type="entry name" value="DUF7933"/>
    <property type="match status" value="3"/>
</dbReference>
<feature type="domain" description="DUF11" evidence="2">
    <location>
        <begin position="1684"/>
        <end position="1808"/>
    </location>
</feature>
<feature type="domain" description="DUF11" evidence="2">
    <location>
        <begin position="1418"/>
        <end position="1541"/>
    </location>
</feature>
<dbReference type="Pfam" id="PF24346">
    <property type="entry name" value="DUF7507"/>
    <property type="match status" value="2"/>
</dbReference>
<dbReference type="InterPro" id="IPR057693">
    <property type="entry name" value="DUF7933"/>
</dbReference>
<feature type="domain" description="DUF7933" evidence="4">
    <location>
        <begin position="642"/>
        <end position="769"/>
    </location>
</feature>
<dbReference type="NCBIfam" id="TIGR01451">
    <property type="entry name" value="B_ant_repeat"/>
    <property type="match status" value="10"/>
</dbReference>
<dbReference type="EMBL" id="CP104694">
    <property type="protein sequence ID" value="UXI66362.1"/>
    <property type="molecule type" value="Genomic_DNA"/>
</dbReference>
<organism evidence="5 6">
    <name type="scientific">Tahibacter amnicola</name>
    <dbReference type="NCBI Taxonomy" id="2976241"/>
    <lineage>
        <taxon>Bacteria</taxon>
        <taxon>Pseudomonadati</taxon>
        <taxon>Pseudomonadota</taxon>
        <taxon>Gammaproteobacteria</taxon>
        <taxon>Lysobacterales</taxon>
        <taxon>Rhodanobacteraceae</taxon>
        <taxon>Tahibacter</taxon>
    </lineage>
</organism>
<dbReference type="RefSeq" id="WP_261693346.1">
    <property type="nucleotide sequence ID" value="NZ_CP104694.1"/>
</dbReference>
<feature type="domain" description="DUF11" evidence="2">
    <location>
        <begin position="2216"/>
        <end position="2333"/>
    </location>
</feature>
<dbReference type="InterPro" id="IPR051172">
    <property type="entry name" value="Chlamydia_OmcB"/>
</dbReference>
<dbReference type="PANTHER" id="PTHR34819">
    <property type="entry name" value="LARGE CYSTEINE-RICH PERIPLASMIC PROTEIN OMCB"/>
    <property type="match status" value="1"/>
</dbReference>
<dbReference type="PANTHER" id="PTHR34819:SF3">
    <property type="entry name" value="CELL SURFACE PROTEIN"/>
    <property type="match status" value="1"/>
</dbReference>
<evidence type="ECO:0000259" key="2">
    <source>
        <dbReference type="Pfam" id="PF01345"/>
    </source>
</evidence>
<feature type="domain" description="DUF7933" evidence="4">
    <location>
        <begin position="324"/>
        <end position="445"/>
    </location>
</feature>
<dbReference type="Pfam" id="PF01345">
    <property type="entry name" value="DUF11"/>
    <property type="match status" value="10"/>
</dbReference>
<evidence type="ECO:0000259" key="4">
    <source>
        <dbReference type="Pfam" id="PF25564"/>
    </source>
</evidence>
<evidence type="ECO:0000259" key="3">
    <source>
        <dbReference type="Pfam" id="PF24346"/>
    </source>
</evidence>
<feature type="domain" description="DUF11" evidence="2">
    <location>
        <begin position="2481"/>
        <end position="2610"/>
    </location>
</feature>
<feature type="domain" description="DUF7507" evidence="3">
    <location>
        <begin position="1023"/>
        <end position="1119"/>
    </location>
</feature>
<evidence type="ECO:0000313" key="5">
    <source>
        <dbReference type="EMBL" id="UXI66362.1"/>
    </source>
</evidence>
<sequence length="2623" mass="256366">MHISAWRARQFSAAFWLFLLAILIFGPSGTAYATLTASPLTWNIIGLDSNSPTSGPRHFPVGARVCSNVATTNVSVNFVWDSANANVNLRPGSLSTINLPSIAAGGCADAYFEVEVNTVAAAYDTTRRYHITATDGSGTASTPTPRELYVEHLISQNRNAITDVKYGPNPLSLTSVAAGGTMTLLVGNTYTIELVGGTATQGYEQFEAFINFPNTVFQVLAVTTTYAANSSVYVANPNDKLYADACLWENDPNSPNYRACVGVAGKTGGSPVTTRYTVRIISGGGTTQTLNTLLYDFSGSSFHYNADYTTGARIAAIVDPAASTISKSFSPNPANINGVSVLTVTLTNPNGAPLGGYNFVDNLPAGLTIANPPSPSTAGCGTPTFTPVAGASSFSFANGTLAANSSCVIKLNVTPSMTGTLTNTTSNLFIGSLDTGHSATANLTVNTAPPNGSGLCGALMARWNFPTGMSTTAPVATTANVTAAAFAGAGIAPVFSSNDNTVTPAGTGSWGSNGAIDTNPTLSTSTNDYFEFALDTTGFTSVNLQFDALYKTANGPKGLAVYYGTSPTPPGASVFSNATALSTANAWSTFGAGGTIAFNSGLNPTGNTYFRIYAFNAGNSNSGSDINIDNVIFTGCGPAVKPTLSKAFSPNPIAVNAATTLTFTLTNTNTTALTGASFSDTLPAGLQVAATPVASTTCGGSPTWAPAAGATTLTFGQPTGATIPAGSSCTVSVNVTATTAGPKNNVSGFLTSTESGTNTTSVASATLGVLLPPVLSKRFSASPILAGTSSVLVFHIDNPNQDSALSGIAFSDSYPAGLTNAALPAVSNTCGGSVVANPGGNSIALSSAGPLAGGARCSVSVTVTAASPGTLNNTSGNVSHVINATTVNGNTAADTLVVTAPDPSISLIKQVGSSASGPWLTFLPVTAGAPVYYRFTLENTGDVPLSPISVTDDTLDVSSCNATWAAATLPVAVAANENHIVSCVVGPVTSTAGSHTNIATGSGTYSGTPYASAPDSATYGTTGLTLAKSATQTDFSGVGDVLSYTYLVTNSGFAPLAQPVTITDDKTTATCPAVTTVGDLDAFLDPGESITCTASYTVIAADVTAKQVTNIATATAGGVTSPSSTVTVPLRPDLTVAKTNNTSGTGSVGTPFTWVVTVTNAASAGGVTIPATTTLLVDDLPTTGATYGVSPTATNAGGTTGTISCSGTTTVTCTASTSVTLPAGGSFAVTITVTPSATGSLDNPRSGGTCRADSGLAVTEISDANNDCPPNTVTIAALPQLSINKVANAANFVAGTQGSYTLTVHNGGLAASSGTITVADALPTGLSVPDGAVATSGAQGADWTCTASSNVITCTSTTPLAASADSIFAFTVDVAPDAPANVTNPVTVAGGGDPGCPLATPCPDPTPPTTPVTRTTALSVTKSDGSATYTPGAGATYVITVTNLGPSSAASLSVSDTLPAGVTLSGSPTCVVTGTAACGTLAGSTGSGTFTVSGAILAPGAGNSLSYSVPVSFAAGLTTNPLVNTVTVSDPGDSTPDSASDSDALDAVTGLAVNKTNGQVIYTPGTTATFTVTVTNAGPSDATGVTVSDPLPAGITLTAAPTCVAAGSASCGTLSGTTGGSTFGATGASIAAGAGNSLTYSAPVQYASGMTTNPLVNTVTVTGPDNPSAVTATDSDTLLGVSGLTIAKSDGSETYTPGGTATYTLVVANAGPSDATAISITDTLPGGVTLSGTPSCSATGSAFCGTITATVGSPNFAVANAIVVAGAGNSLSYSLPVQFAPDLTTNPLVNSATVSDPGDPTPDTGTDSNTPDPLTALQLTKSDGATQYTPGATATYTLVLTNAGPSTATAATIADNLPAGVTLTAPPTCSASGNATCGTMSGTVGGSVVGMSNGSVGTDVGDQLTITVPVAFAGNLTVNPLVNTATATDPNDPDGSSAIDSNTLLGQSGLSITKDDASATYTPGGTATYVIVVGNAGPSNAGSVSVTDTLPAGVVLTGAPVCTPSGAATCGTVTGTAGNTSFSVAGATIPAGAGNTLSLSVPVSFASDLTTDPLANTATASDPFDPTPVTATDSDTRDASAALTVTKTDGSLSYVPGATATYTVVVGNNGPTDAANTSMTDTLPAGVTLTGSPTCVAAGAATCGTITGSAGGSLVAMNAASIPAGAANTLTLTFPVAFDPAMTTDPLVNTVEVTDPADADGAQASDSNVLQATVGLTVTKDDGVPSYSPGGNSTYAVVVTNAGPSAAGAVSLTDNLPGGVTLTGTPTCSASGSATCGTINGSAGGSTFTVTGATLPPGAPHQLSYSVPVVFSSNLAADPLVNSVTATDPSDPIPAVGSDSNGRTAAAALAVTKSDGSTTYTPGAGATYTISVVNNGVSDALNVSVNDTLPGGVTLSAPATCTPIGTASCGTLTGATGASSISISGAGIASGAGNRIDITVPVAFDANMTTNPLVNTVTVADPDDPDGATDSDSNGLDPQADLAIVKSGLPTVTGGGPISYTLVITNNGVSPAHGATYNDPLPLGITGVTASCGSASGGAVCASPGVAGSDVSGYTVSGTVPTLPPSGSVTITIQGTAPAGPTQMLVNTATVSPPTGTTDPVQPNNTSTVTTSTPVSLLHFEIQ</sequence>
<feature type="domain" description="DUF11" evidence="2">
    <location>
        <begin position="1950"/>
        <end position="2068"/>
    </location>
</feature>
<feature type="domain" description="DUF11" evidence="2">
    <location>
        <begin position="1817"/>
        <end position="1935"/>
    </location>
</feature>
<dbReference type="InterPro" id="IPR047589">
    <property type="entry name" value="DUF11_rpt"/>
</dbReference>
<dbReference type="InterPro" id="IPR001434">
    <property type="entry name" value="OmcB-like_DUF11"/>
</dbReference>
<feature type="domain" description="DUF11" evidence="2">
    <location>
        <begin position="2349"/>
        <end position="2473"/>
    </location>
</feature>
<reference evidence="5" key="1">
    <citation type="submission" date="2022-09" db="EMBL/GenBank/DDBJ databases">
        <title>Tahibacter sp. nov., isolated from a fresh water.</title>
        <authorList>
            <person name="Baek J.H."/>
            <person name="Lee J.K."/>
            <person name="Kim J.M."/>
            <person name="Jeon C.O."/>
        </authorList>
    </citation>
    <scope>NUCLEOTIDE SEQUENCE</scope>
    <source>
        <strain evidence="5">W38</strain>
    </source>
</reference>
<feature type="domain" description="DUF7507" evidence="3">
    <location>
        <begin position="903"/>
        <end position="1008"/>
    </location>
</feature>
<feature type="region of interest" description="Disordered" evidence="1">
    <location>
        <begin position="2056"/>
        <end position="2076"/>
    </location>
</feature>
<feature type="region of interest" description="Disordered" evidence="1">
    <location>
        <begin position="1788"/>
        <end position="1813"/>
    </location>
</feature>